<dbReference type="Pfam" id="PF03797">
    <property type="entry name" value="Autotransporter"/>
    <property type="match status" value="1"/>
</dbReference>
<feature type="domain" description="Autotransporter" evidence="4">
    <location>
        <begin position="836"/>
        <end position="1117"/>
    </location>
</feature>
<name>A0A2K0JDE9_SALHO</name>
<dbReference type="GO" id="GO:0019867">
    <property type="term" value="C:outer membrane"/>
    <property type="evidence" value="ECO:0007669"/>
    <property type="project" value="InterPro"/>
</dbReference>
<dbReference type="Pfam" id="PF18883">
    <property type="entry name" value="AC_1"/>
    <property type="match status" value="1"/>
</dbReference>
<dbReference type="SMART" id="SM00869">
    <property type="entry name" value="Autotransporter"/>
    <property type="match status" value="1"/>
</dbReference>
<dbReference type="NCBIfam" id="TIGR01414">
    <property type="entry name" value="autotrans_barl"/>
    <property type="match status" value="1"/>
</dbReference>
<keyword evidence="1 3" id="KW-0732">Signal</keyword>
<dbReference type="AlphaFoldDB" id="A0A2K0JDE9"/>
<dbReference type="InterPro" id="IPR005546">
    <property type="entry name" value="Autotransporte_beta"/>
</dbReference>
<dbReference type="Gene3D" id="2.40.128.130">
    <property type="entry name" value="Autotransporter beta-domain"/>
    <property type="match status" value="1"/>
</dbReference>
<dbReference type="InterPro" id="IPR013425">
    <property type="entry name" value="Autotrns_rpt"/>
</dbReference>
<dbReference type="SUPFAM" id="SSF51126">
    <property type="entry name" value="Pectin lyase-like"/>
    <property type="match status" value="1"/>
</dbReference>
<evidence type="ECO:0000256" key="1">
    <source>
        <dbReference type="ARBA" id="ARBA00022729"/>
    </source>
</evidence>
<dbReference type="STRING" id="523831.SEHO0A_03449"/>
<evidence type="ECO:0000256" key="3">
    <source>
        <dbReference type="SAM" id="SignalP"/>
    </source>
</evidence>
<protein>
    <submittedName>
        <fullName evidence="5">Autotransporter outer membrane beta-barrel domain-containing protein</fullName>
    </submittedName>
</protein>
<dbReference type="CDD" id="cd01344">
    <property type="entry name" value="PL2_Passenger_AT"/>
    <property type="match status" value="1"/>
</dbReference>
<dbReference type="Gene3D" id="2.160.20.20">
    <property type="match status" value="1"/>
</dbReference>
<dbReference type="InterPro" id="IPR036709">
    <property type="entry name" value="Autotransporte_beta_dom_sf"/>
</dbReference>
<evidence type="ECO:0000256" key="2">
    <source>
        <dbReference type="SAM" id="MobiDB-lite"/>
    </source>
</evidence>
<comment type="caution">
    <text evidence="5">The sequence shown here is derived from an EMBL/GenBank/DDBJ whole genome shotgun (WGS) entry which is preliminary data.</text>
</comment>
<evidence type="ECO:0000259" key="4">
    <source>
        <dbReference type="PROSITE" id="PS51208"/>
    </source>
</evidence>
<dbReference type="PROSITE" id="PS51208">
    <property type="entry name" value="AUTOTRANSPORTER"/>
    <property type="match status" value="1"/>
</dbReference>
<dbReference type="EMBL" id="JWSP02000004">
    <property type="protein sequence ID" value="PNO33296.1"/>
    <property type="molecule type" value="Genomic_DNA"/>
</dbReference>
<organism evidence="5 6">
    <name type="scientific">Salmonella enterica subsp. houtenae serovar 50:g,z51:-</name>
    <dbReference type="NCBI Taxonomy" id="1173947"/>
    <lineage>
        <taxon>Bacteria</taxon>
        <taxon>Pseudomonadati</taxon>
        <taxon>Pseudomonadota</taxon>
        <taxon>Gammaproteobacteria</taxon>
        <taxon>Enterobacterales</taxon>
        <taxon>Enterobacteriaceae</taxon>
        <taxon>Salmonella</taxon>
    </lineage>
</organism>
<dbReference type="InterPro" id="IPR006315">
    <property type="entry name" value="OM_autotransptr_brl_dom"/>
</dbReference>
<evidence type="ECO:0000313" key="5">
    <source>
        <dbReference type="EMBL" id="PNO33296.1"/>
    </source>
</evidence>
<dbReference type="PANTHER" id="PTHR35037:SF3">
    <property type="entry name" value="C-TERMINAL REGION OF AIDA-LIKE PROTEIN"/>
    <property type="match status" value="1"/>
</dbReference>
<gene>
    <name evidence="5" type="ORF">RK55_008935</name>
</gene>
<dbReference type="SUPFAM" id="SSF103515">
    <property type="entry name" value="Autotransporter"/>
    <property type="match status" value="1"/>
</dbReference>
<accession>A0A2K0JDE9</accession>
<dbReference type="PANTHER" id="PTHR35037">
    <property type="entry name" value="C-TERMINAL REGION OF AIDA-LIKE PROTEIN"/>
    <property type="match status" value="1"/>
</dbReference>
<dbReference type="InterPro" id="IPR043990">
    <property type="entry name" value="AC_1"/>
</dbReference>
<feature type="region of interest" description="Disordered" evidence="2">
    <location>
        <begin position="779"/>
        <end position="804"/>
    </location>
</feature>
<feature type="signal peptide" evidence="3">
    <location>
        <begin position="1"/>
        <end position="29"/>
    </location>
</feature>
<dbReference type="InterPro" id="IPR051551">
    <property type="entry name" value="Autotransporter_adhesion"/>
</dbReference>
<reference evidence="6" key="1">
    <citation type="submission" date="2017-12" db="EMBL/GenBank/DDBJ databases">
        <title>FDA dAtabase for Regulatory Grade micrObial Sequences (FDA-ARGOS): Supporting development and validation of Infectious Disease Dx tests.</title>
        <authorList>
            <person name="Sichtig H."/>
            <person name="Tallon L."/>
            <person name="Sadzewicz L."/>
            <person name="Sengamalay N."/>
            <person name="Nagaraj S."/>
            <person name="Vavikolanu K."/>
            <person name="Aluvathingal J."/>
            <person name="Nadendla S."/>
            <person name="Pirone D.C."/>
            <person name="Hoffman M."/>
            <person name="Muruvanda T."/>
            <person name="Allard M."/>
            <person name="Evans P."/>
        </authorList>
    </citation>
    <scope>NUCLEOTIDE SEQUENCE [LARGE SCALE GENOMIC DNA]</scope>
    <source>
        <strain evidence="6">FDAARGOS_55</strain>
    </source>
</reference>
<dbReference type="InterPro" id="IPR012332">
    <property type="entry name" value="Autotransporter_pectin_lyase_C"/>
</dbReference>
<dbReference type="Pfam" id="PF12951">
    <property type="entry name" value="PATR"/>
    <property type="match status" value="2"/>
</dbReference>
<proteinExistence type="predicted"/>
<dbReference type="Proteomes" id="UP000236163">
    <property type="component" value="Unassembled WGS sequence"/>
</dbReference>
<feature type="chain" id="PRO_5030049842" evidence="3">
    <location>
        <begin position="30"/>
        <end position="1117"/>
    </location>
</feature>
<dbReference type="NCBIfam" id="TIGR02601">
    <property type="entry name" value="autotrns_rpt"/>
    <property type="match status" value="1"/>
</dbReference>
<dbReference type="InterPro" id="IPR011050">
    <property type="entry name" value="Pectin_lyase_fold/virulence"/>
</dbReference>
<sequence length="1117" mass="116859">MKKRKFDLNHITRQLVCACPLLFLQAASATDTHITGSTQTPVTLGAGDALYVDVGGSLISSGSTEVTATGDASIYIDGRVGYSSNDKDTSDYGNSVYLEGNNYVNISNTGIVMANENRGNAIYIESGDNTIDNMGDIGVINDTQIAAKGIKISPTAGKTTINNGKDGVITGASGAIYVDSGTQEDSGMLEVNNDGIIISSSNGAGIAINSSSNVEIDNSQSGQIVGTFYGIYMNASGGHMDINNEGVIEGTNDTGYGYGIDVNRGSADIVNDGLISGGEKEDGSGRFSSIYLATGGNTVTLGTGSQVEGSINSAHSLNTITLTGTSQEDDDITGFDSLTMKGEDWALSGDINITGTSADALHVQEGTLTLSGNMTNAGGTTIDPDGSLIAANTQALGSGDIDNSGELILDAGAFALSQQSIVTHSGGVLVVDSGSTLDVGTLTQQQDSELDIFLDMPVGQPIITGDQINLDGTLNIVGISGTPAAQSVTLIDADQAINGQFDALKIAGQDQVDFLNISGDIDPTDNSKYTLSAMLSWYSGDEVSAQPATGSFTLVNPEDSFTVGVALDDTDPGENSDWDGRSLAKYGAGTLILDAQNSYSGETTVNAGTLWLTDNGVIGAAGSQQEVDVYTSAVFGGSGVVNGNVNNQGAISFGDTTNPSSLTIYGDVTNSGSIVSSGTTPGNTLYINGNYIGDNGSLTLNTQLGDDASPTDKLVVTGDTSGNTTLYIQNVDGTGALTNNGIEVVDVGGASNGAFTQGNQVQIGLYEYRLYQDGGDWYLRSQDTDDGGDDGGDSGNGRDDNSGKQYRADIGAYLGNQWMARSLQMQTLFDREGSQYRSANGSLWARFKAGRADSEAAGGKVDNNHNYSQFQLGSDLMAWNDGSQSVTLGVMGSYINADTDSEGNRGADGSQFSASGNVDGYNLGLYATWFANAKDHSGLYVDSWYQYGIYNNTVDNGDVGSTEYDSSAHAVSLETGWRYDMALSSQNTFSLTPQAQVVWQQYNADSVKDGNGTRIDGQDSHSWTTRLGLRADGKLHKDNGVIQPFVEMNWLYTSDDTAVSFDDTAVTMNVPENRAELKAGIQANISQQWNVTLQAAGQKGSHDYSDLNGSLNLHYRW</sequence>
<evidence type="ECO:0000313" key="6">
    <source>
        <dbReference type="Proteomes" id="UP000236163"/>
    </source>
</evidence>